<dbReference type="OrthoDB" id="508260at2"/>
<dbReference type="RefSeq" id="WP_095720753.1">
    <property type="nucleotide sequence ID" value="NZ_NTFS01000037.1"/>
</dbReference>
<evidence type="ECO:0008006" key="3">
    <source>
        <dbReference type="Google" id="ProtNLM"/>
    </source>
</evidence>
<name>A0A2A2TMT6_9CYAN</name>
<dbReference type="AlphaFoldDB" id="A0A2A2TMT6"/>
<gene>
    <name evidence="1" type="ORF">CK510_05620</name>
</gene>
<reference evidence="1 2" key="1">
    <citation type="submission" date="2017-08" db="EMBL/GenBank/DDBJ databases">
        <title>Draft genome sequence of filamentous cyanobacterium Calothrix elsteri CCALA 953.</title>
        <authorList>
            <person name="Gagunashvili A.N."/>
            <person name="Elster J."/>
            <person name="Andresson O.S."/>
        </authorList>
    </citation>
    <scope>NUCLEOTIDE SEQUENCE [LARGE SCALE GENOMIC DNA]</scope>
    <source>
        <strain evidence="1 2">CCALA 953</strain>
    </source>
</reference>
<dbReference type="Proteomes" id="UP000218238">
    <property type="component" value="Unassembled WGS sequence"/>
</dbReference>
<protein>
    <recommendedName>
        <fullName evidence="3">DUF1838 domain-containing protein</fullName>
    </recommendedName>
</protein>
<dbReference type="Pfam" id="PF08894">
    <property type="entry name" value="DUF1838"/>
    <property type="match status" value="1"/>
</dbReference>
<proteinExistence type="predicted"/>
<keyword evidence="2" id="KW-1185">Reference proteome</keyword>
<comment type="caution">
    <text evidence="1">The sequence shown here is derived from an EMBL/GenBank/DDBJ whole genome shotgun (WGS) entry which is preliminary data.</text>
</comment>
<dbReference type="InterPro" id="IPR014990">
    <property type="entry name" value="DUF1838"/>
</dbReference>
<dbReference type="EMBL" id="NTFS01000037">
    <property type="protein sequence ID" value="PAX59752.1"/>
    <property type="molecule type" value="Genomic_DNA"/>
</dbReference>
<evidence type="ECO:0000313" key="1">
    <source>
        <dbReference type="EMBL" id="PAX59752.1"/>
    </source>
</evidence>
<organism evidence="1 2">
    <name type="scientific">Brunnivagina elsteri CCALA 953</name>
    <dbReference type="NCBI Taxonomy" id="987040"/>
    <lineage>
        <taxon>Bacteria</taxon>
        <taxon>Bacillati</taxon>
        <taxon>Cyanobacteriota</taxon>
        <taxon>Cyanophyceae</taxon>
        <taxon>Nostocales</taxon>
        <taxon>Calotrichaceae</taxon>
        <taxon>Brunnivagina</taxon>
    </lineage>
</organism>
<evidence type="ECO:0000313" key="2">
    <source>
        <dbReference type="Proteomes" id="UP000218238"/>
    </source>
</evidence>
<sequence>MSLTKSNISDVQFVKIRCNTDSQTCYFEAMGTMYAHPLDGDEPVHLFDFLGVDISRCVQDKTTLQWTLVSRKITLYLDPVTGEVLKQWYNPWSHETLNVMHRQYDYQEFPISHQIKADIAPEISAVSLDFNWKIPNLLAENPKFADYSPEKHIQSSDSYKFIFPTKLLIEETTKIESDRTVCLSYFRMGPWEPWMKMKGKPGFLVLNYTGAKTSDFGILNPILKTLISERMPLYMEAPAYRLDRAIATSWTRFEEQFDAYLRGEEFPLPAPIVDEPGLR</sequence>
<accession>A0A2A2TMT6</accession>